<dbReference type="InterPro" id="IPR051750">
    <property type="entry name" value="Trans-sulfuration_enzymes"/>
</dbReference>
<dbReference type="Pfam" id="PF01053">
    <property type="entry name" value="Cys_Met_Meta_PP"/>
    <property type="match status" value="1"/>
</dbReference>
<name>G3AY62_CANTC</name>
<dbReference type="PROSITE" id="PS00868">
    <property type="entry name" value="CYS_MET_METAB_PP"/>
    <property type="match status" value="1"/>
</dbReference>
<gene>
    <name evidence="6" type="ORF">CANTEDRAFT_118447</name>
</gene>
<comment type="pathway">
    <text evidence="3">Amino-acid biosynthesis; L-methionine biosynthesis via de novo pathway.</text>
</comment>
<dbReference type="PANTHER" id="PTHR42699">
    <property type="match status" value="1"/>
</dbReference>
<dbReference type="eggNOG" id="KOG0053">
    <property type="taxonomic scope" value="Eukaryota"/>
</dbReference>
<keyword evidence="2 5" id="KW-0663">Pyridoxal phosphate</keyword>
<dbReference type="EMBL" id="GL996512">
    <property type="protein sequence ID" value="EGV65776.1"/>
    <property type="molecule type" value="Genomic_DNA"/>
</dbReference>
<dbReference type="GO" id="GO:0003962">
    <property type="term" value="F:cystathionine gamma-synthase activity"/>
    <property type="evidence" value="ECO:0007669"/>
    <property type="project" value="TreeGrafter"/>
</dbReference>
<dbReference type="InterPro" id="IPR000277">
    <property type="entry name" value="Cys/Met-Metab_PyrdxlP-dep_enz"/>
</dbReference>
<evidence type="ECO:0000256" key="1">
    <source>
        <dbReference type="ARBA" id="ARBA00001933"/>
    </source>
</evidence>
<reference evidence="6 7" key="1">
    <citation type="journal article" date="2011" name="Proc. Natl. Acad. Sci. U.S.A.">
        <title>Comparative genomics of xylose-fermenting fungi for enhanced biofuel production.</title>
        <authorList>
            <person name="Wohlbach D.J."/>
            <person name="Kuo A."/>
            <person name="Sato T.K."/>
            <person name="Potts K.M."/>
            <person name="Salamov A.A."/>
            <person name="LaButti K.M."/>
            <person name="Sun H."/>
            <person name="Clum A."/>
            <person name="Pangilinan J.L."/>
            <person name="Lindquist E.A."/>
            <person name="Lucas S."/>
            <person name="Lapidus A."/>
            <person name="Jin M."/>
            <person name="Gunawan C."/>
            <person name="Balan V."/>
            <person name="Dale B.E."/>
            <person name="Jeffries T.W."/>
            <person name="Zinkel R."/>
            <person name="Barry K.W."/>
            <person name="Grigoriev I.V."/>
            <person name="Gasch A.P."/>
        </authorList>
    </citation>
    <scope>NUCLEOTIDE SEQUENCE [LARGE SCALE GENOMIC DNA]</scope>
    <source>
        <strain evidence="7">ATCC 10573 / BCRC 21748 / CBS 615 / JCM 9827 / NBRC 10315 / NRRL Y-1498 / VKM Y-70</strain>
    </source>
</reference>
<dbReference type="InterPro" id="IPR015424">
    <property type="entry name" value="PyrdxlP-dep_Trfase"/>
</dbReference>
<evidence type="ECO:0000256" key="4">
    <source>
        <dbReference type="ARBA" id="ARBA00061376"/>
    </source>
</evidence>
<dbReference type="InterPro" id="IPR015422">
    <property type="entry name" value="PyrdxlP-dep_Trfase_small"/>
</dbReference>
<evidence type="ECO:0000313" key="6">
    <source>
        <dbReference type="EMBL" id="EGV65776.1"/>
    </source>
</evidence>
<dbReference type="FunFam" id="3.90.1150.10:FF:000063">
    <property type="entry name" value="Probable cystathionine gamma-synthase"/>
    <property type="match status" value="1"/>
</dbReference>
<accession>G3AY62</accession>
<dbReference type="GeneID" id="18248643"/>
<evidence type="ECO:0000256" key="2">
    <source>
        <dbReference type="ARBA" id="ARBA00022898"/>
    </source>
</evidence>
<sequence>MIRESPSQVVGEAVPNIDHAVSVSLPTWEATVGYEEGEDWVVSKMSSGYPRFFFHPIIQTLSQRVEEKFGRSKEKCMIYPSYDIAKRCRAFIQEKAPQKTPVRLLQLSTPEPKSEAEKSSVIATTIGVVFFPTSVASLAKNYWQHAGEGISSRLAEYLLKTLFDESSSGQHSIKFNPVDLGASKSELQAKKIQALSPSLSVRKPRKDENMQESDIHIEQKYGRVLDLKFGDAAKTALRKRITGGLAEHVQQSTDTPLNYEDVYLFSTGMAAIFNAHRALLNSQEPRMSVCFGFPYVDTLNILKKFGPGVHFLGMGDDKALEELEENLENGSYNIMGLFCECPSNPLLKTPNLKKIRQLADKFKFAIVVDDTVANIINVNVMPFADIVVTSLTKIFSGDSNVMGGSLFLNPNSPMYSSLKQFFDKDYEDTFWVQDALVMERNSRDYAVRSKKVNETSLAIVDFLQKSPLISKVYHPSVSESKKYYDEIKTPNGGYGGLISFLFHDANDAVSFFNSMDFHKGPSLGTNFTLACPYTILAHYQELDEVEKWDVDRNLIRISVGIEDKDDIVEVIKFSLDETTKTHKL</sequence>
<comment type="cofactor">
    <cofactor evidence="1 5">
        <name>pyridoxal 5'-phosphate</name>
        <dbReference type="ChEBI" id="CHEBI:597326"/>
    </cofactor>
</comment>
<dbReference type="InterPro" id="IPR015421">
    <property type="entry name" value="PyrdxlP-dep_Trfase_major"/>
</dbReference>
<evidence type="ECO:0000313" key="7">
    <source>
        <dbReference type="Proteomes" id="UP000000707"/>
    </source>
</evidence>
<comment type="similarity">
    <text evidence="4">Belongs to the trans-sulfuration enzymes family. MET7 subfamily.</text>
</comment>
<dbReference type="KEGG" id="cten:18248643"/>
<dbReference type="SUPFAM" id="SSF53383">
    <property type="entry name" value="PLP-dependent transferases"/>
    <property type="match status" value="1"/>
</dbReference>
<dbReference type="OrthoDB" id="10047078at2759"/>
<dbReference type="Gene3D" id="3.40.640.10">
    <property type="entry name" value="Type I PLP-dependent aspartate aminotransferase-like (Major domain)"/>
    <property type="match status" value="1"/>
</dbReference>
<dbReference type="GO" id="GO:0019346">
    <property type="term" value="P:transsulfuration"/>
    <property type="evidence" value="ECO:0007669"/>
    <property type="project" value="InterPro"/>
</dbReference>
<dbReference type="InterPro" id="IPR054542">
    <property type="entry name" value="Cys_met_metab_PP"/>
</dbReference>
<dbReference type="PANTHER" id="PTHR42699:SF1">
    <property type="entry name" value="CYSTATHIONINE GAMMA-SYNTHASE-RELATED"/>
    <property type="match status" value="1"/>
</dbReference>
<dbReference type="Proteomes" id="UP000000707">
    <property type="component" value="Unassembled WGS sequence"/>
</dbReference>
<dbReference type="GO" id="GO:0030170">
    <property type="term" value="F:pyridoxal phosphate binding"/>
    <property type="evidence" value="ECO:0007669"/>
    <property type="project" value="InterPro"/>
</dbReference>
<dbReference type="HOGENOM" id="CLU_011302_1_0_1"/>
<proteinExistence type="inferred from homology"/>
<evidence type="ECO:0008006" key="8">
    <source>
        <dbReference type="Google" id="ProtNLM"/>
    </source>
</evidence>
<protein>
    <recommendedName>
        <fullName evidence="8">Cystathionine gamma-synthase</fullName>
    </recommendedName>
</protein>
<keyword evidence="7" id="KW-1185">Reference proteome</keyword>
<dbReference type="STRING" id="590646.G3AY62"/>
<dbReference type="AlphaFoldDB" id="G3AY62"/>
<dbReference type="Gene3D" id="3.90.1150.10">
    <property type="entry name" value="Aspartate Aminotransferase, domain 1"/>
    <property type="match status" value="1"/>
</dbReference>
<organism evidence="7">
    <name type="scientific">Candida tenuis (strain ATCC 10573 / BCRC 21748 / CBS 615 / JCM 9827 / NBRC 10315 / NRRL Y-1498 / VKM Y-70)</name>
    <name type="common">Yeast</name>
    <name type="synonym">Yamadazyma tenuis</name>
    <dbReference type="NCBI Taxonomy" id="590646"/>
    <lineage>
        <taxon>Eukaryota</taxon>
        <taxon>Fungi</taxon>
        <taxon>Dikarya</taxon>
        <taxon>Ascomycota</taxon>
        <taxon>Saccharomycotina</taxon>
        <taxon>Pichiomycetes</taxon>
        <taxon>Debaryomycetaceae</taxon>
        <taxon>Yamadazyma</taxon>
    </lineage>
</organism>
<evidence type="ECO:0000256" key="3">
    <source>
        <dbReference type="ARBA" id="ARBA00034478"/>
    </source>
</evidence>
<evidence type="ECO:0000256" key="5">
    <source>
        <dbReference type="RuleBase" id="RU362118"/>
    </source>
</evidence>